<dbReference type="EMBL" id="SNZB01000001">
    <property type="protein sequence ID" value="TDR23411.1"/>
    <property type="molecule type" value="Genomic_DNA"/>
</dbReference>
<organism evidence="3 4">
    <name type="scientific">Marinicella litoralis</name>
    <dbReference type="NCBI Taxonomy" id="644220"/>
    <lineage>
        <taxon>Bacteria</taxon>
        <taxon>Pseudomonadati</taxon>
        <taxon>Pseudomonadota</taxon>
        <taxon>Gammaproteobacteria</taxon>
        <taxon>Lysobacterales</taxon>
        <taxon>Marinicellaceae</taxon>
        <taxon>Marinicella</taxon>
    </lineage>
</organism>
<keyword evidence="1" id="KW-0732">Signal</keyword>
<dbReference type="Gene3D" id="3.50.30.30">
    <property type="match status" value="1"/>
</dbReference>
<sequence>MRTIVSLTTLTAFIALAYFSQQNIVPAPSKALKSKDLYSKTKTPKRYDQPSEAAAWLATMRRAPEGTNAAQLNLANLKQIKNARANKANQELPALAFEELGPGVFGGRIRGFVIHPERAGHLLAGGVLGGVWKSTDDGQSWEAKTDFLENIAIGSLLLDPDDSEKVYIGTGEGFFNFDAAQGNGIFVSEDFGESWQRFGNTDSENFYYVNRMAKIPNSNVFLAATATGIFRSTDSGQNWTEVSNHNTSGRGFVDLKLDPANPAHLLASHFGIPNDVLTVDITTANNISGSNIAIPASFGPDFPENGISNTLATASYGSNNLNGCQAITSDVSNKIAVMQRGSCNFTDKVKNAQNAGAIAAIVVQSSSEDAFVMGGDDDTINIPSAMVNKDFGDGILLSTTALQANVGPSLLDPLERFVMRSTNQGQNWQILDQSDGLPESGVERIEIGFGTDGTSYLAVSTETVELDNGGTEGTLGLWKSQAPNHVSYSKTTSNTQFVERQGWYDLAIAVNPNDSDHVVMGAVDQYATTNGGTTINQKSYWSPQAGQVPQYIHADHHGYFFSPHNSDHIYAVSDGGVSKSEDGGTTWVALNNGLNISQSYGIAVSPDGQRVTSGTQDNGSQLYFGDQQTWLEWQGGDGGYSGWDQQQGQYVYGSYVNGQMYGSNNGGLSAAAMELPDTDGARFIQPFVLDENNGNRMLVGTDNVFFTNNARFLSNATWQDVSDSINGSGVSALAFNPHQSTVAYAGMSSSDSLGTNQIVKISGLGTANTVTDISPIRGLAVFGDVVTDIKVDTFDTSGNTLYATFGDYEKNRILKSTDGGNSWSSIANNLPKIPLYQILNDPSDADMLYLGSELGLWVGQKSGSTYQWTQFDYGPASSRVIDLVWNNDELYIGTHGRGTFKASKNPIAVSLVKFLTTDSSCDDDGILDRGEAGKLMVSVTNNSGKNFNNVALSFNQPSSISFTDANQSFSLAGFAQKTIALNSRLDNQASCLADVTIPLTITTSEGSYNSAVTVKTSANQSFVKHNFTDGAESADSLMKSELALGNDGWIRVTDSVNSGSRSWFTTNEDAYSDKSLLTPWMTFDGGGNVLEFAMSYNTEGSNQQHWDGLVLEMKLEGTDNWFDIGHLSTVAYDGPLYTNNTAQAQFAWSGSQLAWRETSVNLGTQYVGQTAQIRFRMVSDTNTSIEGFWLDDISVSNVITQTDAVCDECVSTTNNKIPTKGLWYDPAHDGHGFIVEAVGANDLYYTLFYTYDDAGNPEWLNSVTSLANGVLNQSFDANTLSKFIYDYDVDPNVADPFFADNSITEGRLSIDFNSSEVQNHPACQDGVSRPLQTVALATWRINNVTESWCIVPIIADEAKPDPDFGTGWWGGQAENGWGYSLAQTGDVMIAYVFYYDADGNARWATGSAGGFAPNKDITIPMFDVNAYGRTATPVPFTLTSSGTVTLNLANTFRDLDTDGSTTIDVTYQGSEGGRWFRENIKIMNLLQEH</sequence>
<dbReference type="InterPro" id="IPR036278">
    <property type="entry name" value="Sialidase_sf"/>
</dbReference>
<feature type="domain" description="PA" evidence="2">
    <location>
        <begin position="320"/>
        <end position="393"/>
    </location>
</feature>
<dbReference type="PANTHER" id="PTHR43739">
    <property type="entry name" value="XYLOGLUCANASE (EUROFUNG)"/>
    <property type="match status" value="1"/>
</dbReference>
<keyword evidence="4" id="KW-1185">Reference proteome</keyword>
<dbReference type="SUPFAM" id="SSF52025">
    <property type="entry name" value="PA domain"/>
    <property type="match status" value="1"/>
</dbReference>
<dbReference type="InterPro" id="IPR003137">
    <property type="entry name" value="PA_domain"/>
</dbReference>
<dbReference type="CDD" id="cd04818">
    <property type="entry name" value="PA_subtilisin_1"/>
    <property type="match status" value="1"/>
</dbReference>
<proteinExistence type="predicted"/>
<comment type="caution">
    <text evidence="3">The sequence shown here is derived from an EMBL/GenBank/DDBJ whole genome shotgun (WGS) entry which is preliminary data.</text>
</comment>
<dbReference type="SUPFAM" id="SSF110296">
    <property type="entry name" value="Oligoxyloglucan reducing end-specific cellobiohydrolase"/>
    <property type="match status" value="1"/>
</dbReference>
<accession>A0A4V3DIW8</accession>
<feature type="signal peptide" evidence="1">
    <location>
        <begin position="1"/>
        <end position="17"/>
    </location>
</feature>
<evidence type="ECO:0000313" key="4">
    <source>
        <dbReference type="Proteomes" id="UP000295724"/>
    </source>
</evidence>
<dbReference type="OrthoDB" id="5711096at2"/>
<dbReference type="InterPro" id="IPR052025">
    <property type="entry name" value="Xyloglucanase_GH74"/>
</dbReference>
<dbReference type="Gene3D" id="2.60.120.260">
    <property type="entry name" value="Galactose-binding domain-like"/>
    <property type="match status" value="1"/>
</dbReference>
<feature type="chain" id="PRO_5020240281" evidence="1">
    <location>
        <begin position="18"/>
        <end position="1489"/>
    </location>
</feature>
<name>A0A4V3DIW8_9GAMM</name>
<dbReference type="Gene3D" id="2.130.10.10">
    <property type="entry name" value="YVTN repeat-like/Quinoprotein amine dehydrogenase"/>
    <property type="match status" value="3"/>
</dbReference>
<dbReference type="SUPFAM" id="SSF50939">
    <property type="entry name" value="Sialidases"/>
    <property type="match status" value="1"/>
</dbReference>
<protein>
    <submittedName>
        <fullName evidence="3">PA domain-containing protein</fullName>
    </submittedName>
</protein>
<evidence type="ECO:0000313" key="3">
    <source>
        <dbReference type="EMBL" id="TDR23411.1"/>
    </source>
</evidence>
<dbReference type="RefSeq" id="WP_099017944.1">
    <property type="nucleotide sequence ID" value="NZ_NIHB01000001.1"/>
</dbReference>
<gene>
    <name evidence="3" type="ORF">C8D91_0272</name>
</gene>
<dbReference type="InterPro" id="IPR015943">
    <property type="entry name" value="WD40/YVTN_repeat-like_dom_sf"/>
</dbReference>
<evidence type="ECO:0000259" key="2">
    <source>
        <dbReference type="Pfam" id="PF02225"/>
    </source>
</evidence>
<evidence type="ECO:0000256" key="1">
    <source>
        <dbReference type="SAM" id="SignalP"/>
    </source>
</evidence>
<reference evidence="3 4" key="1">
    <citation type="submission" date="2019-03" db="EMBL/GenBank/DDBJ databases">
        <title>Genomic Encyclopedia of Type Strains, Phase IV (KMG-IV): sequencing the most valuable type-strain genomes for metagenomic binning, comparative biology and taxonomic classification.</title>
        <authorList>
            <person name="Goeker M."/>
        </authorList>
    </citation>
    <scope>NUCLEOTIDE SEQUENCE [LARGE SCALE GENOMIC DNA]</scope>
    <source>
        <strain evidence="3 4">DSM 25488</strain>
    </source>
</reference>
<dbReference type="PANTHER" id="PTHR43739:SF5">
    <property type="entry name" value="EXO-ALPHA-SIALIDASE"/>
    <property type="match status" value="1"/>
</dbReference>
<dbReference type="Pfam" id="PF02225">
    <property type="entry name" value="PA"/>
    <property type="match status" value="1"/>
</dbReference>
<dbReference type="Proteomes" id="UP000295724">
    <property type="component" value="Unassembled WGS sequence"/>
</dbReference>
<dbReference type="GO" id="GO:0010411">
    <property type="term" value="P:xyloglucan metabolic process"/>
    <property type="evidence" value="ECO:0007669"/>
    <property type="project" value="TreeGrafter"/>
</dbReference>
<dbReference type="InterPro" id="IPR046450">
    <property type="entry name" value="PA_dom_sf"/>
</dbReference>